<evidence type="ECO:0000256" key="3">
    <source>
        <dbReference type="ARBA" id="ARBA00022833"/>
    </source>
</evidence>
<keyword evidence="2 4" id="KW-0863">Zinc-finger</keyword>
<dbReference type="Gene3D" id="3.30.40.10">
    <property type="entry name" value="Zinc/RING finger domain, C3HC4 (zinc finger)"/>
    <property type="match status" value="1"/>
</dbReference>
<dbReference type="Proteomes" id="UP001498771">
    <property type="component" value="Unassembled WGS sequence"/>
</dbReference>
<dbReference type="GeneID" id="90037920"/>
<dbReference type="EMBL" id="JBBJBU010000004">
    <property type="protein sequence ID" value="KAK7205828.1"/>
    <property type="molecule type" value="Genomic_DNA"/>
</dbReference>
<dbReference type="InterPro" id="IPR001841">
    <property type="entry name" value="Znf_RING"/>
</dbReference>
<dbReference type="Pfam" id="PF13639">
    <property type="entry name" value="zf-RING_2"/>
    <property type="match status" value="1"/>
</dbReference>
<comment type="caution">
    <text evidence="7">The sequence shown here is derived from an EMBL/GenBank/DDBJ whole genome shotgun (WGS) entry which is preliminary data.</text>
</comment>
<evidence type="ECO:0000256" key="5">
    <source>
        <dbReference type="SAM" id="MobiDB-lite"/>
    </source>
</evidence>
<name>A0ABR1F9J7_9ASCO</name>
<dbReference type="PANTHER" id="PTHR15710:SF217">
    <property type="entry name" value="E3 UBIQUITIN-PROTEIN LIGASE RDUF2"/>
    <property type="match status" value="1"/>
</dbReference>
<protein>
    <recommendedName>
        <fullName evidence="6">RING-type domain-containing protein</fullName>
    </recommendedName>
</protein>
<dbReference type="PANTHER" id="PTHR15710">
    <property type="entry name" value="E3 UBIQUITIN-PROTEIN LIGASE PRAJA"/>
    <property type="match status" value="1"/>
</dbReference>
<feature type="compositionally biased region" description="Low complexity" evidence="5">
    <location>
        <begin position="357"/>
        <end position="374"/>
    </location>
</feature>
<evidence type="ECO:0000313" key="8">
    <source>
        <dbReference type="Proteomes" id="UP001498771"/>
    </source>
</evidence>
<dbReference type="SMART" id="SM00184">
    <property type="entry name" value="RING"/>
    <property type="match status" value="2"/>
</dbReference>
<evidence type="ECO:0000256" key="1">
    <source>
        <dbReference type="ARBA" id="ARBA00022723"/>
    </source>
</evidence>
<feature type="compositionally biased region" description="Basic and acidic residues" evidence="5">
    <location>
        <begin position="182"/>
        <end position="193"/>
    </location>
</feature>
<evidence type="ECO:0000313" key="7">
    <source>
        <dbReference type="EMBL" id="KAK7205828.1"/>
    </source>
</evidence>
<evidence type="ECO:0000256" key="4">
    <source>
        <dbReference type="PROSITE-ProRule" id="PRU00175"/>
    </source>
</evidence>
<feature type="compositionally biased region" description="Basic and acidic residues" evidence="5">
    <location>
        <begin position="153"/>
        <end position="169"/>
    </location>
</feature>
<dbReference type="PROSITE" id="PS50089">
    <property type="entry name" value="ZF_RING_2"/>
    <property type="match status" value="1"/>
</dbReference>
<keyword evidence="8" id="KW-1185">Reference proteome</keyword>
<dbReference type="SUPFAM" id="SSF57850">
    <property type="entry name" value="RING/U-box"/>
    <property type="match status" value="2"/>
</dbReference>
<keyword evidence="1" id="KW-0479">Metal-binding</keyword>
<feature type="compositionally biased region" description="Pro residues" evidence="5">
    <location>
        <begin position="42"/>
        <end position="56"/>
    </location>
</feature>
<feature type="region of interest" description="Disordered" evidence="5">
    <location>
        <begin position="41"/>
        <end position="80"/>
    </location>
</feature>
<proteinExistence type="predicted"/>
<sequence>MDHNNNNNNTSSNNGASQPQSPPTFPPNVFYVNYHFTFAPSPTAPATPSPGFPPPATDDAAQSPQQQQQQQGPANPFQGFFFYTIPGGAPVAGQAGPDNNPFEFFEEPPKPRASKNAVAALKDVDLDAIPEADRTCSICFEPYSAGKNGPKQAESKCAHDEEHDDEAKATADAAATESAAPADEKKAEAEDDHAPLQMPCGHIFGRSCLKEWLASSTTCPLCRTAIEAEAQEAQEPRQSAPRATFFFQNGLPFLVGPLFNIIAGARGARPAPASAQNPGQTGAGENASSESSSEATTQTPSGTTTASEESGASTPASQDQREPSISRSLSFTLSARNRNHPYLRRSAPSSSTNLSEPPTVSTTASSTPSSTTLPPLATVLARPDLECGSAPMGLCEESGAYMRLTCGHGFHEDCLRSAMRSHGDADIPNLRSDEDVSTSDIERPQVRREVWCMRCRRYVAVDV</sequence>
<accession>A0ABR1F9J7</accession>
<feature type="compositionally biased region" description="Polar residues" evidence="5">
    <location>
        <begin position="325"/>
        <end position="336"/>
    </location>
</feature>
<feature type="domain" description="RING-type" evidence="6">
    <location>
        <begin position="136"/>
        <end position="223"/>
    </location>
</feature>
<keyword evidence="3" id="KW-0862">Zinc</keyword>
<organism evidence="7 8">
    <name type="scientific">Myxozyma melibiosi</name>
    <dbReference type="NCBI Taxonomy" id="54550"/>
    <lineage>
        <taxon>Eukaryota</taxon>
        <taxon>Fungi</taxon>
        <taxon>Dikarya</taxon>
        <taxon>Ascomycota</taxon>
        <taxon>Saccharomycotina</taxon>
        <taxon>Lipomycetes</taxon>
        <taxon>Lipomycetales</taxon>
        <taxon>Lipomycetaceae</taxon>
        <taxon>Myxozyma</taxon>
    </lineage>
</organism>
<evidence type="ECO:0000256" key="2">
    <source>
        <dbReference type="ARBA" id="ARBA00022771"/>
    </source>
</evidence>
<feature type="region of interest" description="Disordered" evidence="5">
    <location>
        <begin position="269"/>
        <end position="374"/>
    </location>
</feature>
<feature type="compositionally biased region" description="Polar residues" evidence="5">
    <location>
        <begin position="347"/>
        <end position="356"/>
    </location>
</feature>
<feature type="region of interest" description="Disordered" evidence="5">
    <location>
        <begin position="1"/>
        <end position="28"/>
    </location>
</feature>
<feature type="region of interest" description="Disordered" evidence="5">
    <location>
        <begin position="147"/>
        <end position="193"/>
    </location>
</feature>
<dbReference type="RefSeq" id="XP_064768861.1">
    <property type="nucleotide sequence ID" value="XM_064912408.1"/>
</dbReference>
<dbReference type="InterPro" id="IPR013083">
    <property type="entry name" value="Znf_RING/FYVE/PHD"/>
</dbReference>
<reference evidence="7 8" key="1">
    <citation type="submission" date="2024-03" db="EMBL/GenBank/DDBJ databases">
        <title>Genome-scale model development and genomic sequencing of the oleaginous clade Lipomyces.</title>
        <authorList>
            <consortium name="Lawrence Berkeley National Laboratory"/>
            <person name="Czajka J.J."/>
            <person name="Han Y."/>
            <person name="Kim J."/>
            <person name="Mondo S.J."/>
            <person name="Hofstad B.A."/>
            <person name="Robles A."/>
            <person name="Haridas S."/>
            <person name="Riley R."/>
            <person name="LaButti K."/>
            <person name="Pangilinan J."/>
            <person name="Andreopoulos W."/>
            <person name="Lipzen A."/>
            <person name="Yan J."/>
            <person name="Wang M."/>
            <person name="Ng V."/>
            <person name="Grigoriev I.V."/>
            <person name="Spatafora J.W."/>
            <person name="Magnuson J.K."/>
            <person name="Baker S.E."/>
            <person name="Pomraning K.R."/>
        </authorList>
    </citation>
    <scope>NUCLEOTIDE SEQUENCE [LARGE SCALE GENOMIC DNA]</scope>
    <source>
        <strain evidence="7 8">Phaff 52-87</strain>
    </source>
</reference>
<feature type="compositionally biased region" description="Low complexity" evidence="5">
    <location>
        <begin position="1"/>
        <end position="14"/>
    </location>
</feature>
<feature type="compositionally biased region" description="Low complexity" evidence="5">
    <location>
        <begin position="283"/>
        <end position="317"/>
    </location>
</feature>
<gene>
    <name evidence="7" type="ORF">BZA70DRAFT_277153</name>
</gene>
<evidence type="ECO:0000259" key="6">
    <source>
        <dbReference type="PROSITE" id="PS50089"/>
    </source>
</evidence>
<feature type="compositionally biased region" description="Low complexity" evidence="5">
    <location>
        <begin position="57"/>
        <end position="80"/>
    </location>
</feature>
<feature type="compositionally biased region" description="Low complexity" evidence="5">
    <location>
        <begin position="170"/>
        <end position="181"/>
    </location>
</feature>